<keyword evidence="2" id="KW-1185">Reference proteome</keyword>
<reference evidence="1 2" key="1">
    <citation type="journal article" date="2020" name="bioRxiv">
        <title>Whole genome comparisons of ergot fungi reveals the divergence and evolution of species within the genus Claviceps are the result of varying mechanisms driving genome evolution and host range expansion.</title>
        <authorList>
            <person name="Wyka S.A."/>
            <person name="Mondo S.J."/>
            <person name="Liu M."/>
            <person name="Dettman J."/>
            <person name="Nalam V."/>
            <person name="Broders K.D."/>
        </authorList>
    </citation>
    <scope>NUCLEOTIDE SEQUENCE [LARGE SCALE GENOMIC DNA]</scope>
    <source>
        <strain evidence="1 2">Clav52</strain>
    </source>
</reference>
<dbReference type="Proteomes" id="UP000707071">
    <property type="component" value="Unassembled WGS sequence"/>
</dbReference>
<gene>
    <name evidence="1" type="ORF">E4U09_005418</name>
</gene>
<comment type="caution">
    <text evidence="1">The sequence shown here is derived from an EMBL/GenBank/DDBJ whole genome shotgun (WGS) entry which is preliminary data.</text>
</comment>
<organism evidence="1 2">
    <name type="scientific">Claviceps aff. purpurea</name>
    <dbReference type="NCBI Taxonomy" id="1967640"/>
    <lineage>
        <taxon>Eukaryota</taxon>
        <taxon>Fungi</taxon>
        <taxon>Dikarya</taxon>
        <taxon>Ascomycota</taxon>
        <taxon>Pezizomycotina</taxon>
        <taxon>Sordariomycetes</taxon>
        <taxon>Hypocreomycetidae</taxon>
        <taxon>Hypocreales</taxon>
        <taxon>Clavicipitaceae</taxon>
        <taxon>Claviceps</taxon>
    </lineage>
</organism>
<evidence type="ECO:0000313" key="1">
    <source>
        <dbReference type="EMBL" id="KAG6288660.1"/>
    </source>
</evidence>
<protein>
    <submittedName>
        <fullName evidence="1">Uncharacterized protein</fullName>
    </submittedName>
</protein>
<name>A0A9P7TZX8_9HYPO</name>
<dbReference type="AlphaFoldDB" id="A0A9P7TZX8"/>
<proteinExistence type="predicted"/>
<accession>A0A9P7TZX8</accession>
<evidence type="ECO:0000313" key="2">
    <source>
        <dbReference type="Proteomes" id="UP000707071"/>
    </source>
</evidence>
<sequence length="97" mass="11099">MGDLFFFEEYILSRRRPQIRQDKRIDLLVKNSIDLTWLDTGYISAVIMDSSMGHYREASRGCTSSIVLFLLEYLAEARIMHALPLCRFAHSSSGPGL</sequence>
<dbReference type="EMBL" id="SRRH01000456">
    <property type="protein sequence ID" value="KAG6288660.1"/>
    <property type="molecule type" value="Genomic_DNA"/>
</dbReference>